<name>A0ABD7HIB0_9MYCO</name>
<reference evidence="2 3" key="1">
    <citation type="submission" date="2018-08" db="EMBL/GenBank/DDBJ databases">
        <title>Linezolid Resistance in Mycobacterium abscessus: MIC Distribution and Comprehensive Investigation of Resistance Mechanisms.</title>
        <authorList>
            <person name="Ye M."/>
            <person name="Xu L."/>
            <person name="Zou Y."/>
            <person name="Li B."/>
            <person name="Guo Q."/>
            <person name="Zhang Y."/>
            <person name="Zhan M."/>
            <person name="Xu B."/>
            <person name="Yu F."/>
            <person name="Zhang Z."/>
            <person name="Chu H."/>
        </authorList>
    </citation>
    <scope>NUCLEOTIDE SEQUENCE [LARGE SCALE GENOMIC DNA]</scope>
    <source>
        <strain evidence="2 3">G143</strain>
    </source>
</reference>
<evidence type="ECO:0000313" key="3">
    <source>
        <dbReference type="Proteomes" id="UP000284557"/>
    </source>
</evidence>
<dbReference type="Proteomes" id="UP000284557">
    <property type="component" value="Unassembled WGS sequence"/>
</dbReference>
<dbReference type="RefSeq" id="WP_100481458.1">
    <property type="nucleotide sequence ID" value="NZ_QXBN01000023.1"/>
</dbReference>
<dbReference type="EMBL" id="QXBN01000023">
    <property type="protein sequence ID" value="RIT32756.1"/>
    <property type="molecule type" value="Genomic_DNA"/>
</dbReference>
<comment type="caution">
    <text evidence="2">The sequence shown here is derived from an EMBL/GenBank/DDBJ whole genome shotgun (WGS) entry which is preliminary data.</text>
</comment>
<feature type="region of interest" description="Disordered" evidence="1">
    <location>
        <begin position="17"/>
        <end position="42"/>
    </location>
</feature>
<accession>A0ABD7HIB0</accession>
<evidence type="ECO:0000256" key="1">
    <source>
        <dbReference type="SAM" id="MobiDB-lite"/>
    </source>
</evidence>
<protein>
    <submittedName>
        <fullName evidence="2">Uncharacterized protein</fullName>
    </submittedName>
</protein>
<dbReference type="AlphaFoldDB" id="A0ABD7HIB0"/>
<sequence length="124" mass="13665">MSELEWAVQWEAATPDPDILASAPVPPVLHRPASTAEEDQLTPEQIEENAQALTAFNEAVSDYTAHLDADLANPERWQSVRSVTPDEAGARRLLADMRGLHTSDPLARNFQLVTSPPRVWTPAE</sequence>
<gene>
    <name evidence="2" type="ORF">D2E76_23385</name>
</gene>
<proteinExistence type="predicted"/>
<organism evidence="2 3">
    <name type="scientific">Mycobacteroides abscessus</name>
    <dbReference type="NCBI Taxonomy" id="36809"/>
    <lineage>
        <taxon>Bacteria</taxon>
        <taxon>Bacillati</taxon>
        <taxon>Actinomycetota</taxon>
        <taxon>Actinomycetes</taxon>
        <taxon>Mycobacteriales</taxon>
        <taxon>Mycobacteriaceae</taxon>
        <taxon>Mycobacteroides</taxon>
    </lineage>
</organism>
<evidence type="ECO:0000313" key="2">
    <source>
        <dbReference type="EMBL" id="RIT32756.1"/>
    </source>
</evidence>